<dbReference type="Gene3D" id="3.40.50.300">
    <property type="entry name" value="P-loop containing nucleotide triphosphate hydrolases"/>
    <property type="match status" value="1"/>
</dbReference>
<dbReference type="EMBL" id="SMBH01000018">
    <property type="protein sequence ID" value="TCU11232.1"/>
    <property type="molecule type" value="Genomic_DNA"/>
</dbReference>
<keyword evidence="1" id="KW-0418">Kinase</keyword>
<accession>A0A4R3PZF5</accession>
<dbReference type="InterPro" id="IPR027417">
    <property type="entry name" value="P-loop_NTPase"/>
</dbReference>
<reference evidence="1 2" key="1">
    <citation type="submission" date="2019-03" db="EMBL/GenBank/DDBJ databases">
        <title>Genomic Encyclopedia of Type Strains, Phase IV (KMG-V): Genome sequencing to study the core and pangenomes of soil and plant-associated prokaryotes.</title>
        <authorList>
            <person name="Whitman W."/>
        </authorList>
    </citation>
    <scope>NUCLEOTIDE SEQUENCE [LARGE SCALE GENOMIC DNA]</scope>
    <source>
        <strain evidence="1 2">Hc14</strain>
    </source>
</reference>
<dbReference type="AlphaFoldDB" id="A0A4R3PZF5"/>
<dbReference type="Pfam" id="PF13671">
    <property type="entry name" value="AAA_33"/>
    <property type="match status" value="1"/>
</dbReference>
<dbReference type="SUPFAM" id="SSF52540">
    <property type="entry name" value="P-loop containing nucleoside triphosphate hydrolases"/>
    <property type="match status" value="1"/>
</dbReference>
<keyword evidence="1" id="KW-0808">Transferase</keyword>
<evidence type="ECO:0000313" key="1">
    <source>
        <dbReference type="EMBL" id="TCU11232.1"/>
    </source>
</evidence>
<evidence type="ECO:0000313" key="2">
    <source>
        <dbReference type="Proteomes" id="UP000294576"/>
    </source>
</evidence>
<name>A0A4R3PZF5_RHISU</name>
<comment type="caution">
    <text evidence="1">The sequence shown here is derived from an EMBL/GenBank/DDBJ whole genome shotgun (WGS) entry which is preliminary data.</text>
</comment>
<dbReference type="Proteomes" id="UP000294576">
    <property type="component" value="Unassembled WGS sequence"/>
</dbReference>
<protein>
    <submittedName>
        <fullName evidence="1">Putative kinase</fullName>
    </submittedName>
</protein>
<dbReference type="RefSeq" id="WP_132567605.1">
    <property type="nucleotide sequence ID" value="NZ_SMBH01000018.1"/>
</dbReference>
<organism evidence="1 2">
    <name type="scientific">Rhizobium sullae</name>
    <name type="common">Rhizobium hedysari</name>
    <dbReference type="NCBI Taxonomy" id="50338"/>
    <lineage>
        <taxon>Bacteria</taxon>
        <taxon>Pseudomonadati</taxon>
        <taxon>Pseudomonadota</taxon>
        <taxon>Alphaproteobacteria</taxon>
        <taxon>Hyphomicrobiales</taxon>
        <taxon>Rhizobiaceae</taxon>
        <taxon>Rhizobium/Agrobacterium group</taxon>
        <taxon>Rhizobium</taxon>
    </lineage>
</organism>
<proteinExistence type="predicted"/>
<dbReference type="GO" id="GO:0016301">
    <property type="term" value="F:kinase activity"/>
    <property type="evidence" value="ECO:0007669"/>
    <property type="project" value="UniProtKB-KW"/>
</dbReference>
<gene>
    <name evidence="1" type="ORF">EV132_118102</name>
</gene>
<sequence length="163" mass="18276">MFSHETTLHFLCGKIASGKSTLSTELGAGPSTIVVREDHWLARLYPGEQKTLADYVRNSTRLRDAMAGLLVDLLRTGLSVVLDFPGNTPSQRAWMRTLFVEAGCAHRLHYLDVPDEVCKARLHGRNTSGKHEFSVSDEDFDLFTSYFVPPSPDEAFNLLVHRQ</sequence>